<accession>A0A3N2PZW3</accession>
<evidence type="ECO:0000313" key="3">
    <source>
        <dbReference type="Proteomes" id="UP000272025"/>
    </source>
</evidence>
<organism evidence="2 3">
    <name type="scientific">Sodiomyces alkalinus (strain CBS 110278 / VKM F-3762 / F11)</name>
    <name type="common">Alkaliphilic filamentous fungus</name>
    <dbReference type="NCBI Taxonomy" id="1314773"/>
    <lineage>
        <taxon>Eukaryota</taxon>
        <taxon>Fungi</taxon>
        <taxon>Dikarya</taxon>
        <taxon>Ascomycota</taxon>
        <taxon>Pezizomycotina</taxon>
        <taxon>Sordariomycetes</taxon>
        <taxon>Hypocreomycetidae</taxon>
        <taxon>Glomerellales</taxon>
        <taxon>Plectosphaerellaceae</taxon>
        <taxon>Sodiomyces</taxon>
    </lineage>
</organism>
<dbReference type="AlphaFoldDB" id="A0A3N2PZW3"/>
<evidence type="ECO:0000313" key="2">
    <source>
        <dbReference type="EMBL" id="ROT40033.1"/>
    </source>
</evidence>
<evidence type="ECO:0000256" key="1">
    <source>
        <dbReference type="SAM" id="MobiDB-lite"/>
    </source>
</evidence>
<dbReference type="Proteomes" id="UP000272025">
    <property type="component" value="Unassembled WGS sequence"/>
</dbReference>
<protein>
    <submittedName>
        <fullName evidence="2">Uncharacterized protein</fullName>
    </submittedName>
</protein>
<reference evidence="2 3" key="1">
    <citation type="journal article" date="2018" name="Mol. Ecol.">
        <title>The obligate alkalophilic soda-lake fungus Sodiomyces alkalinus has shifted to a protein diet.</title>
        <authorList>
            <person name="Grum-Grzhimaylo A.A."/>
            <person name="Falkoski D.L."/>
            <person name="van den Heuvel J."/>
            <person name="Valero-Jimenez C.A."/>
            <person name="Min B."/>
            <person name="Choi I.G."/>
            <person name="Lipzen A."/>
            <person name="Daum C.G."/>
            <person name="Aanen D.K."/>
            <person name="Tsang A."/>
            <person name="Henrissat B."/>
            <person name="Bilanenko E.N."/>
            <person name="de Vries R.P."/>
            <person name="van Kan J.A.L."/>
            <person name="Grigoriev I.V."/>
            <person name="Debets A.J.M."/>
        </authorList>
    </citation>
    <scope>NUCLEOTIDE SEQUENCE [LARGE SCALE GENOMIC DNA]</scope>
    <source>
        <strain evidence="2 3">F11</strain>
    </source>
</reference>
<proteinExistence type="predicted"/>
<feature type="region of interest" description="Disordered" evidence="1">
    <location>
        <begin position="1"/>
        <end position="111"/>
    </location>
</feature>
<dbReference type="RefSeq" id="XP_028467839.1">
    <property type="nucleotide sequence ID" value="XM_028614105.1"/>
</dbReference>
<feature type="compositionally biased region" description="Basic residues" evidence="1">
    <location>
        <begin position="295"/>
        <end position="308"/>
    </location>
</feature>
<gene>
    <name evidence="2" type="ORF">SODALDRAFT_358455</name>
</gene>
<name>A0A3N2PZW3_SODAK</name>
<keyword evidence="3" id="KW-1185">Reference proteome</keyword>
<feature type="region of interest" description="Disordered" evidence="1">
    <location>
        <begin position="289"/>
        <end position="309"/>
    </location>
</feature>
<dbReference type="GeneID" id="39582583"/>
<dbReference type="EMBL" id="ML119053">
    <property type="protein sequence ID" value="ROT40033.1"/>
    <property type="molecule type" value="Genomic_DNA"/>
</dbReference>
<feature type="compositionally biased region" description="Polar residues" evidence="1">
    <location>
        <begin position="1"/>
        <end position="18"/>
    </location>
</feature>
<sequence>MDRLSYSSRSTMHINGQPNHDAGSAEVIATSSGGGQPREVSGRSFSPPPPLPKDPALRNMQNTDTGKPGNRCPEQLRNTNGQHPLYPGPPWPLLKRDTPQPRLWNSRQSPTSRSLKIEEKIPLSSGIVTHSNPSSFLSNRPGFSNHDSPPTFCILSTHSSSLWPRLFLLFAQMSTQAHMRSSVFVSGQSLILVPRCQRGPGALKRSAKLHFRSRRQAITPPDPPVFDLALRLLNVSITFFFPLSHFTNSRLVCFIIVPGNHPRTDVWYTISLHLTHDLYSVLALGAQAQGPQGRANRRKKKKGRKKGHTGLPARFFKAIESSTVSQKTPNLVQGEINLGSSHSSTVNVTPQSTVETVTVYPRLAKFLLPISVLPPGNGRPSPHTQRGLTWAVRRISGTLSPLSGFRLNIDPFRPAREQGGRLIYPRSSSHHLLCLSNLLTWRVPFLARLDRLLGSCASSLFYNLIWKYWRCRVARISVDAHPTNSNSNSNSNAKQFIRWSVERTRRRKGNHRKSIIIARKKGPTGRN</sequence>